<dbReference type="PANTHER" id="PTHR38733:SF1">
    <property type="entry name" value="TYPE IV METHYL-DIRECTED RESTRICTION ENZYME ECOKMCRBC"/>
    <property type="match status" value="1"/>
</dbReference>
<sequence length="426" mass="50079">MNNLKDITLNEFQYLIKGLNDEPHDRGFVINKHIFEKLELFVLKSKENSGCEFLRLTSLNGRKALQALNYVGIIKLKNGPTIEILPKINNDHISNEKVRRIFLKMLKSLKNAPFKEFGDASLKTHKMKLNEIFIKIFLDDLDVLVKNGLKSDYISIEDNLNVLKGKIKFNEHISKNYIHKERFYVNYDEFIRNRPENRIIKSTIKYLLKNSSLNSNLKRINEFLFIMDAIPESKNLEKDFAACVNNRLMTDYKKIIPWCKVFLKNESFTNFKGDEIAYALLYPMEKIFESYLTEEFKKSGKFETIVSQGNGYFLAKHKNEGIFRLKPDIYAETSSKKYIMDAKWKILNSDKNKNYGISQNDMYQLLSYAVVYGCNELRLLYPKSKDFKRILEFEYNNSINYKEKISLKIIPIDLERNIADQIGFLL</sequence>
<gene>
    <name evidence="1" type="ordered locus">MMP0756</name>
</gene>
<dbReference type="HOGENOM" id="CLU_048696_0_1_2"/>
<evidence type="ECO:0008006" key="3">
    <source>
        <dbReference type="Google" id="ProtNLM"/>
    </source>
</evidence>
<dbReference type="InterPro" id="IPR019292">
    <property type="entry name" value="McrC"/>
</dbReference>
<dbReference type="KEGG" id="mmp:MMP0756"/>
<dbReference type="EnsemblBacteria" id="CAF30312">
    <property type="protein sequence ID" value="CAF30312"/>
    <property type="gene ID" value="MMP0756"/>
</dbReference>
<dbReference type="EMBL" id="BX950229">
    <property type="protein sequence ID" value="CAF30312.1"/>
    <property type="molecule type" value="Genomic_DNA"/>
</dbReference>
<dbReference type="GeneID" id="2762494"/>
<dbReference type="OrthoDB" id="62357at2157"/>
<dbReference type="PATRIC" id="fig|267377.15.peg.775"/>
<name>Q6LZ73_METMP</name>
<dbReference type="AlphaFoldDB" id="Q6LZ73"/>
<dbReference type="Proteomes" id="UP000000590">
    <property type="component" value="Chromosome"/>
</dbReference>
<dbReference type="PANTHER" id="PTHR38733">
    <property type="entry name" value="PROTEIN MCRC"/>
    <property type="match status" value="1"/>
</dbReference>
<protein>
    <recommendedName>
        <fullName evidence="3">5-methylcytosine-specific restriction enzyme subunit McrC</fullName>
    </recommendedName>
</protein>
<evidence type="ECO:0000313" key="1">
    <source>
        <dbReference type="EMBL" id="CAF30312.1"/>
    </source>
</evidence>
<reference evidence="1 2" key="1">
    <citation type="journal article" date="2004" name="J. Bacteriol.">
        <title>Complete genome sequence of the genetically tractable hydrogenotrophic methanogen Methanococcus maripaludis.</title>
        <authorList>
            <person name="Hendrickson E.L."/>
            <person name="Kaul R."/>
            <person name="Zhou Y."/>
            <person name="Bovee D."/>
            <person name="Chapman P."/>
            <person name="Chung J."/>
            <person name="Conway de Macario E."/>
            <person name="Dodsworth J.A."/>
            <person name="Gillett W."/>
            <person name="Graham D.E."/>
            <person name="Hackett M."/>
            <person name="Haydock A.K."/>
            <person name="Kang A."/>
            <person name="Land M.L."/>
            <person name="Levy R."/>
            <person name="Lie T.J."/>
            <person name="Major T.A."/>
            <person name="Moore B.C."/>
            <person name="Porat I."/>
            <person name="Palmeiri A."/>
            <person name="Rouse G."/>
            <person name="Saenphimmachak C."/>
            <person name="Soll D."/>
            <person name="Van Dien S."/>
            <person name="Wang T."/>
            <person name="Whitman W.B."/>
            <person name="Xia Q."/>
            <person name="Zhang Y."/>
            <person name="Larimer F.W."/>
            <person name="Olson M.V."/>
            <person name="Leigh J.A."/>
        </authorList>
    </citation>
    <scope>NUCLEOTIDE SEQUENCE [LARGE SCALE GENOMIC DNA]</scope>
    <source>
        <strain evidence="2">S2 / LL</strain>
    </source>
</reference>
<evidence type="ECO:0000313" key="2">
    <source>
        <dbReference type="Proteomes" id="UP000000590"/>
    </source>
</evidence>
<accession>Q6LZ73</accession>
<dbReference type="Pfam" id="PF10117">
    <property type="entry name" value="McrBC"/>
    <property type="match status" value="1"/>
</dbReference>
<organism evidence="2">
    <name type="scientific">Methanococcus maripaludis (strain DSM 14266 / JCM 13030 / NBRC 101832 / S2 / LL)</name>
    <dbReference type="NCBI Taxonomy" id="267377"/>
    <lineage>
        <taxon>Archaea</taxon>
        <taxon>Methanobacteriati</taxon>
        <taxon>Methanobacteriota</taxon>
        <taxon>Methanomada group</taxon>
        <taxon>Methanococci</taxon>
        <taxon>Methanococcales</taxon>
        <taxon>Methanococcaceae</taxon>
        <taxon>Methanococcus</taxon>
    </lineage>
</organism>
<proteinExistence type="predicted"/>
<dbReference type="RefSeq" id="WP_011170700.1">
    <property type="nucleotide sequence ID" value="NC_005791.1"/>
</dbReference>
<keyword evidence="2" id="KW-1185">Reference proteome</keyword>
<dbReference type="STRING" id="267377.MMP0756"/>
<dbReference type="eggNOG" id="arCOG05102">
    <property type="taxonomic scope" value="Archaea"/>
</dbReference>
<dbReference type="REBASE" id="7744">
    <property type="entry name" value="MmaSMcrBCP"/>
</dbReference>